<reference evidence="2" key="1">
    <citation type="submission" date="2014-11" db="EMBL/GenBank/DDBJ databases">
        <authorList>
            <person name="Amaro Gonzalez C."/>
        </authorList>
    </citation>
    <scope>NUCLEOTIDE SEQUENCE</scope>
</reference>
<accession>A0A0E9X6Y8</accession>
<reference evidence="2" key="2">
    <citation type="journal article" date="2015" name="Fish Shellfish Immunol.">
        <title>Early steps in the European eel (Anguilla anguilla)-Vibrio vulnificus interaction in the gills: Role of the RtxA13 toxin.</title>
        <authorList>
            <person name="Callol A."/>
            <person name="Pajuelo D."/>
            <person name="Ebbesson L."/>
            <person name="Teles M."/>
            <person name="MacKenzie S."/>
            <person name="Amaro C."/>
        </authorList>
    </citation>
    <scope>NUCLEOTIDE SEQUENCE</scope>
</reference>
<feature type="transmembrane region" description="Helical" evidence="1">
    <location>
        <begin position="49"/>
        <end position="76"/>
    </location>
</feature>
<keyword evidence="1" id="KW-1133">Transmembrane helix</keyword>
<proteinExistence type="predicted"/>
<evidence type="ECO:0000313" key="2">
    <source>
        <dbReference type="EMBL" id="JAH98354.1"/>
    </source>
</evidence>
<keyword evidence="1" id="KW-0472">Membrane</keyword>
<dbReference type="AlphaFoldDB" id="A0A0E9X6Y8"/>
<evidence type="ECO:0000256" key="1">
    <source>
        <dbReference type="SAM" id="Phobius"/>
    </source>
</evidence>
<sequence length="90" mass="10546">MQNTCPCKFKNNTVCCTIFGRLAWPRLYILAVSVFIAKFRRKLWERLILFMLLIFNDNLILINLIPLGWHCAILLLGKKNQALHYSPLEP</sequence>
<protein>
    <submittedName>
        <fullName evidence="2">Uncharacterized protein</fullName>
    </submittedName>
</protein>
<organism evidence="2">
    <name type="scientific">Anguilla anguilla</name>
    <name type="common">European freshwater eel</name>
    <name type="synonym">Muraena anguilla</name>
    <dbReference type="NCBI Taxonomy" id="7936"/>
    <lineage>
        <taxon>Eukaryota</taxon>
        <taxon>Metazoa</taxon>
        <taxon>Chordata</taxon>
        <taxon>Craniata</taxon>
        <taxon>Vertebrata</taxon>
        <taxon>Euteleostomi</taxon>
        <taxon>Actinopterygii</taxon>
        <taxon>Neopterygii</taxon>
        <taxon>Teleostei</taxon>
        <taxon>Anguilliformes</taxon>
        <taxon>Anguillidae</taxon>
        <taxon>Anguilla</taxon>
    </lineage>
</organism>
<dbReference type="EMBL" id="GBXM01010223">
    <property type="protein sequence ID" value="JAH98354.1"/>
    <property type="molecule type" value="Transcribed_RNA"/>
</dbReference>
<name>A0A0E9X6Y8_ANGAN</name>
<keyword evidence="1" id="KW-0812">Transmembrane</keyword>